<comment type="subcellular location">
    <subcellularLocation>
        <location evidence="1">Nucleus</location>
    </subcellularLocation>
</comment>
<proteinExistence type="predicted"/>
<dbReference type="PANTHER" id="PTHR13392:SF13">
    <property type="entry name" value="AXH DOMAIN-CONTAINING PROTEIN"/>
    <property type="match status" value="1"/>
</dbReference>
<reference evidence="9 10" key="1">
    <citation type="submission" date="2024-07" db="EMBL/GenBank/DDBJ databases">
        <title>Chromosome-level genome assembly of the water stick insect Ranatra chinensis (Heteroptera: Nepidae).</title>
        <authorList>
            <person name="Liu X."/>
        </authorList>
    </citation>
    <scope>NUCLEOTIDE SEQUENCE [LARGE SCALE GENOMIC DNA]</scope>
    <source>
        <strain evidence="9">Cailab_2021Rc</strain>
        <tissue evidence="9">Muscle</tissue>
    </source>
</reference>
<dbReference type="EMBL" id="JBFDAA010000009">
    <property type="protein sequence ID" value="KAL1129207.1"/>
    <property type="molecule type" value="Genomic_DNA"/>
</dbReference>
<dbReference type="InterPro" id="IPR003652">
    <property type="entry name" value="Ataxin_AXH_dom"/>
</dbReference>
<dbReference type="SUPFAM" id="SSF102031">
    <property type="entry name" value="AXH domain"/>
    <property type="match status" value="1"/>
</dbReference>
<dbReference type="PANTHER" id="PTHR13392">
    <property type="entry name" value="ATAXIN 1"/>
    <property type="match status" value="1"/>
</dbReference>
<evidence type="ECO:0000256" key="2">
    <source>
        <dbReference type="ARBA" id="ARBA00022491"/>
    </source>
</evidence>
<feature type="compositionally biased region" description="Pro residues" evidence="7">
    <location>
        <begin position="130"/>
        <end position="143"/>
    </location>
</feature>
<keyword evidence="2" id="KW-0678">Repressor</keyword>
<sequence length="318" mass="35215">MFYQNKKQETTEIRIGWTNQDVTGRHHTNAPQQTLPIRNSLLYQHLMENGNRLKHNHFKAVDGQVYRLGERRDLSCGMLASGGAVVEGAGFPYHMAAGFREFLRPLPKSEPPQAPVNLTHKEDTPEEYSYPPPPPPPPPPPHRMFPPGAAAFPQLGYGPYGTLYPAPYTPVMRPHPLDAYPRYAASPPHSPLVKTKPLQPPPPPLVPHQVKPRPPADTGNPFKAPPGKEGSLKHRILRKKATGPVAPATASFNRGSLIQLANGELKRVEDMRTEDFINSAQQSTAHRLDPSTVVRIDNPNEATTLLTLSYGQTRSQVH</sequence>
<dbReference type="Proteomes" id="UP001558652">
    <property type="component" value="Unassembled WGS sequence"/>
</dbReference>
<comment type="caution">
    <text evidence="9">The sequence shown here is derived from an EMBL/GenBank/DDBJ whole genome shotgun (WGS) entry which is preliminary data.</text>
</comment>
<evidence type="ECO:0000313" key="10">
    <source>
        <dbReference type="Proteomes" id="UP001558652"/>
    </source>
</evidence>
<evidence type="ECO:0000256" key="1">
    <source>
        <dbReference type="ARBA" id="ARBA00004123"/>
    </source>
</evidence>
<evidence type="ECO:0000256" key="4">
    <source>
        <dbReference type="ARBA" id="ARBA00023125"/>
    </source>
</evidence>
<organism evidence="9 10">
    <name type="scientific">Ranatra chinensis</name>
    <dbReference type="NCBI Taxonomy" id="642074"/>
    <lineage>
        <taxon>Eukaryota</taxon>
        <taxon>Metazoa</taxon>
        <taxon>Ecdysozoa</taxon>
        <taxon>Arthropoda</taxon>
        <taxon>Hexapoda</taxon>
        <taxon>Insecta</taxon>
        <taxon>Pterygota</taxon>
        <taxon>Neoptera</taxon>
        <taxon>Paraneoptera</taxon>
        <taxon>Hemiptera</taxon>
        <taxon>Heteroptera</taxon>
        <taxon>Panheteroptera</taxon>
        <taxon>Nepomorpha</taxon>
        <taxon>Nepidae</taxon>
        <taxon>Ranatrinae</taxon>
        <taxon>Ranatra</taxon>
    </lineage>
</organism>
<keyword evidence="6" id="KW-0539">Nucleus</keyword>
<feature type="region of interest" description="Disordered" evidence="7">
    <location>
        <begin position="210"/>
        <end position="230"/>
    </location>
</feature>
<feature type="domain" description="AXH" evidence="8">
    <location>
        <begin position="240"/>
        <end position="318"/>
    </location>
</feature>
<accession>A0ABD0YPN4</accession>
<keyword evidence="10" id="KW-1185">Reference proteome</keyword>
<dbReference type="InterPro" id="IPR036096">
    <property type="entry name" value="Ataxin_AXH_dom_sf"/>
</dbReference>
<dbReference type="PROSITE" id="PS51148">
    <property type="entry name" value="AXH"/>
    <property type="match status" value="1"/>
</dbReference>
<evidence type="ECO:0000256" key="7">
    <source>
        <dbReference type="SAM" id="MobiDB-lite"/>
    </source>
</evidence>
<evidence type="ECO:0000256" key="6">
    <source>
        <dbReference type="ARBA" id="ARBA00023242"/>
    </source>
</evidence>
<keyword evidence="5" id="KW-0804">Transcription</keyword>
<keyword evidence="3" id="KW-0805">Transcription regulation</keyword>
<dbReference type="GO" id="GO:0003677">
    <property type="term" value="F:DNA binding"/>
    <property type="evidence" value="ECO:0007669"/>
    <property type="project" value="UniProtKB-KW"/>
</dbReference>
<gene>
    <name evidence="9" type="ORF">AAG570_013737</name>
</gene>
<protein>
    <recommendedName>
        <fullName evidence="8">AXH domain-containing protein</fullName>
    </recommendedName>
</protein>
<dbReference type="GO" id="GO:0005634">
    <property type="term" value="C:nucleus"/>
    <property type="evidence" value="ECO:0007669"/>
    <property type="project" value="UniProtKB-SubCell"/>
</dbReference>
<evidence type="ECO:0000256" key="3">
    <source>
        <dbReference type="ARBA" id="ARBA00023015"/>
    </source>
</evidence>
<dbReference type="AlphaFoldDB" id="A0ABD0YPN4"/>
<dbReference type="InterPro" id="IPR043404">
    <property type="entry name" value="ATAXIN1-like"/>
</dbReference>
<evidence type="ECO:0000256" key="5">
    <source>
        <dbReference type="ARBA" id="ARBA00023163"/>
    </source>
</evidence>
<name>A0ABD0YPN4_9HEMI</name>
<feature type="region of interest" description="Disordered" evidence="7">
    <location>
        <begin position="106"/>
        <end position="143"/>
    </location>
</feature>
<dbReference type="Pfam" id="PF08517">
    <property type="entry name" value="AXH"/>
    <property type="match status" value="1"/>
</dbReference>
<keyword evidence="4" id="KW-0238">DNA-binding</keyword>
<evidence type="ECO:0000313" key="9">
    <source>
        <dbReference type="EMBL" id="KAL1129207.1"/>
    </source>
</evidence>
<evidence type="ECO:0000259" key="8">
    <source>
        <dbReference type="PROSITE" id="PS51148"/>
    </source>
</evidence>